<sequence length="171" mass="18958">MPLPAYPLSLAESRFSFLDSSWSETGRPLRSDWQSGIRLMRRLSAWGPKRGNEPSTRRSASPTVAQTKRLVNSRDLCEWTSRFTGCAGVADRCTASNWLGCHIASNSTGGPAYGPLQSPRMSSSHPLCDIEQVASRKEHSSSLRTFAGPVLRRERPISPVPMWIGIFVRLL</sequence>
<dbReference type="GeneID" id="28763625"/>
<proteinExistence type="predicted"/>
<protein>
    <submittedName>
        <fullName evidence="2">Uncharacterized protein</fullName>
    </submittedName>
</protein>
<dbReference type="InParanoid" id="A0A177CKM8"/>
<organism evidence="2 3">
    <name type="scientific">Paraphaeosphaeria sporulosa</name>
    <dbReference type="NCBI Taxonomy" id="1460663"/>
    <lineage>
        <taxon>Eukaryota</taxon>
        <taxon>Fungi</taxon>
        <taxon>Dikarya</taxon>
        <taxon>Ascomycota</taxon>
        <taxon>Pezizomycotina</taxon>
        <taxon>Dothideomycetes</taxon>
        <taxon>Pleosporomycetidae</taxon>
        <taxon>Pleosporales</taxon>
        <taxon>Massarineae</taxon>
        <taxon>Didymosphaeriaceae</taxon>
        <taxon>Paraphaeosphaeria</taxon>
    </lineage>
</organism>
<evidence type="ECO:0000256" key="1">
    <source>
        <dbReference type="SAM" id="MobiDB-lite"/>
    </source>
</evidence>
<reference evidence="2 3" key="1">
    <citation type="submission" date="2016-05" db="EMBL/GenBank/DDBJ databases">
        <title>Comparative analysis of secretome profiles of manganese(II)-oxidizing ascomycete fungi.</title>
        <authorList>
            <consortium name="DOE Joint Genome Institute"/>
            <person name="Zeiner C.A."/>
            <person name="Purvine S.O."/>
            <person name="Zink E.M."/>
            <person name="Wu S."/>
            <person name="Pasa-Tolic L."/>
            <person name="Chaput D.L."/>
            <person name="Haridas S."/>
            <person name="Grigoriev I.V."/>
            <person name="Santelli C.M."/>
            <person name="Hansel C.M."/>
        </authorList>
    </citation>
    <scope>NUCLEOTIDE SEQUENCE [LARGE SCALE GENOMIC DNA]</scope>
    <source>
        <strain evidence="2 3">AP3s5-JAC2a</strain>
    </source>
</reference>
<evidence type="ECO:0000313" key="3">
    <source>
        <dbReference type="Proteomes" id="UP000077069"/>
    </source>
</evidence>
<dbReference type="Proteomes" id="UP000077069">
    <property type="component" value="Unassembled WGS sequence"/>
</dbReference>
<name>A0A177CKM8_9PLEO</name>
<evidence type="ECO:0000313" key="2">
    <source>
        <dbReference type="EMBL" id="OAG07400.1"/>
    </source>
</evidence>
<accession>A0A177CKM8</accession>
<gene>
    <name evidence="2" type="ORF">CC84DRAFT_1175218</name>
</gene>
<keyword evidence="3" id="KW-1185">Reference proteome</keyword>
<dbReference type="RefSeq" id="XP_018037765.1">
    <property type="nucleotide sequence ID" value="XM_018180139.1"/>
</dbReference>
<dbReference type="AlphaFoldDB" id="A0A177CKM8"/>
<dbReference type="EMBL" id="KV441551">
    <property type="protein sequence ID" value="OAG07400.1"/>
    <property type="molecule type" value="Genomic_DNA"/>
</dbReference>
<feature type="region of interest" description="Disordered" evidence="1">
    <location>
        <begin position="46"/>
        <end position="65"/>
    </location>
</feature>